<gene>
    <name evidence="1" type="ORF">DCC81_03815</name>
</gene>
<dbReference type="AlphaFoldDB" id="A0A2T7BLW0"/>
<reference evidence="1 2" key="1">
    <citation type="submission" date="2018-04" db="EMBL/GenBank/DDBJ databases">
        <title>Chitinophaga fuyangensis sp. nov., isolated from soil in a chemical factory.</title>
        <authorList>
            <person name="Chen K."/>
        </authorList>
    </citation>
    <scope>NUCLEOTIDE SEQUENCE [LARGE SCALE GENOMIC DNA]</scope>
    <source>
        <strain evidence="1 2">LY-1</strain>
    </source>
</reference>
<protein>
    <submittedName>
        <fullName evidence="1">Uncharacterized protein</fullName>
    </submittedName>
</protein>
<proteinExistence type="predicted"/>
<dbReference type="EMBL" id="QCYK01000001">
    <property type="protein sequence ID" value="PUZ28620.1"/>
    <property type="molecule type" value="Genomic_DNA"/>
</dbReference>
<comment type="caution">
    <text evidence="1">The sequence shown here is derived from an EMBL/GenBank/DDBJ whole genome shotgun (WGS) entry which is preliminary data.</text>
</comment>
<accession>A0A2T7BLW0</accession>
<evidence type="ECO:0000313" key="1">
    <source>
        <dbReference type="EMBL" id="PUZ28620.1"/>
    </source>
</evidence>
<organism evidence="1 2">
    <name type="scientific">Chitinophaga parva</name>
    <dbReference type="NCBI Taxonomy" id="2169414"/>
    <lineage>
        <taxon>Bacteria</taxon>
        <taxon>Pseudomonadati</taxon>
        <taxon>Bacteroidota</taxon>
        <taxon>Chitinophagia</taxon>
        <taxon>Chitinophagales</taxon>
        <taxon>Chitinophagaceae</taxon>
        <taxon>Chitinophaga</taxon>
    </lineage>
</organism>
<keyword evidence="2" id="KW-1185">Reference proteome</keyword>
<evidence type="ECO:0000313" key="2">
    <source>
        <dbReference type="Proteomes" id="UP000244450"/>
    </source>
</evidence>
<dbReference type="OrthoDB" id="673390at2"/>
<name>A0A2T7BLW0_9BACT</name>
<sequence length="99" mass="11478">MDIDTTRTYIMVPAEEFTALKSALAQISSDLAELKNSRVSPGPKADYILAEEFMQLTHIKKSKFYDMVNNNKIRVIRKLRKTYVLATEVKRYFIDPEMS</sequence>
<dbReference type="RefSeq" id="WP_108685259.1">
    <property type="nucleotide sequence ID" value="NZ_QCYK01000001.1"/>
</dbReference>
<dbReference type="Proteomes" id="UP000244450">
    <property type="component" value="Unassembled WGS sequence"/>
</dbReference>